<evidence type="ECO:0000313" key="10">
    <source>
        <dbReference type="EMBL" id="ABZ70338.1"/>
    </source>
</evidence>
<keyword evidence="10" id="KW-0413">Isomerase</keyword>
<dbReference type="eggNOG" id="COG0794">
    <property type="taxonomic scope" value="Bacteria"/>
</dbReference>
<dbReference type="PANTHER" id="PTHR42745">
    <property type="match status" value="1"/>
</dbReference>
<keyword evidence="5" id="KW-0479">Metal-binding</keyword>
<evidence type="ECO:0000256" key="7">
    <source>
        <dbReference type="PROSITE-ProRule" id="PRU00703"/>
    </source>
</evidence>
<keyword evidence="5" id="KW-0862">Zinc</keyword>
<evidence type="ECO:0000256" key="3">
    <source>
        <dbReference type="ARBA" id="ARBA00023122"/>
    </source>
</evidence>
<dbReference type="Pfam" id="PF00571">
    <property type="entry name" value="CBS"/>
    <property type="match status" value="2"/>
</dbReference>
<dbReference type="GO" id="GO:0005975">
    <property type="term" value="P:carbohydrate metabolic process"/>
    <property type="evidence" value="ECO:0007669"/>
    <property type="project" value="InterPro"/>
</dbReference>
<comment type="similarity">
    <text evidence="1 4">Belongs to the SIS family. GutQ/KpsF subfamily.</text>
</comment>
<protein>
    <submittedName>
        <fullName evidence="10">KpsF/GutQ family protein</fullName>
        <ecNumber evidence="10">5.3.1.13</ecNumber>
    </submittedName>
</protein>
<dbReference type="InterPro" id="IPR046342">
    <property type="entry name" value="CBS_dom_sf"/>
</dbReference>
<dbReference type="Gene3D" id="3.40.50.10490">
    <property type="entry name" value="Glucose-6-phosphate isomerase like protein, domain 1"/>
    <property type="match status" value="1"/>
</dbReference>
<dbReference type="EC" id="5.3.1.13" evidence="10"/>
<proteinExistence type="inferred from homology"/>
<dbReference type="SUPFAM" id="SSF53697">
    <property type="entry name" value="SIS domain"/>
    <property type="match status" value="1"/>
</dbReference>
<evidence type="ECO:0000259" key="8">
    <source>
        <dbReference type="PROSITE" id="PS51371"/>
    </source>
</evidence>
<name>B0SY15_CAUSK</name>
<gene>
    <name evidence="10" type="ordered locus">Caul_1208</name>
</gene>
<dbReference type="eggNOG" id="COG0517">
    <property type="taxonomic scope" value="Bacteria"/>
</dbReference>
<evidence type="ECO:0000256" key="1">
    <source>
        <dbReference type="ARBA" id="ARBA00008165"/>
    </source>
</evidence>
<keyword evidence="3 7" id="KW-0129">CBS domain</keyword>
<dbReference type="Pfam" id="PF01380">
    <property type="entry name" value="SIS"/>
    <property type="match status" value="1"/>
</dbReference>
<feature type="site" description="Catalytically relevant" evidence="6">
    <location>
        <position position="58"/>
    </location>
</feature>
<dbReference type="GO" id="GO:0019146">
    <property type="term" value="F:arabinose-5-phosphate isomerase activity"/>
    <property type="evidence" value="ECO:0007669"/>
    <property type="project" value="UniProtKB-EC"/>
</dbReference>
<keyword evidence="2" id="KW-0677">Repeat</keyword>
<dbReference type="OrthoDB" id="9762536at2"/>
<dbReference type="InterPro" id="IPR046348">
    <property type="entry name" value="SIS_dom_sf"/>
</dbReference>
<evidence type="ECO:0000256" key="5">
    <source>
        <dbReference type="PIRSR" id="PIRSR004692-2"/>
    </source>
</evidence>
<reference evidence="10" key="1">
    <citation type="submission" date="2008-01" db="EMBL/GenBank/DDBJ databases">
        <title>Complete sequence of chromosome of Caulobacter sp. K31.</title>
        <authorList>
            <consortium name="US DOE Joint Genome Institute"/>
            <person name="Copeland A."/>
            <person name="Lucas S."/>
            <person name="Lapidus A."/>
            <person name="Barry K."/>
            <person name="Glavina del Rio T."/>
            <person name="Dalin E."/>
            <person name="Tice H."/>
            <person name="Pitluck S."/>
            <person name="Bruce D."/>
            <person name="Goodwin L."/>
            <person name="Thompson L.S."/>
            <person name="Brettin T."/>
            <person name="Detter J.C."/>
            <person name="Han C."/>
            <person name="Schmutz J."/>
            <person name="Larimer F."/>
            <person name="Land M."/>
            <person name="Hauser L."/>
            <person name="Kyrpides N."/>
            <person name="Kim E."/>
            <person name="Stephens C."/>
            <person name="Richardson P."/>
        </authorList>
    </citation>
    <scope>NUCLEOTIDE SEQUENCE [LARGE SCALE GENOMIC DNA]</scope>
    <source>
        <strain evidence="10">K31</strain>
    </source>
</reference>
<dbReference type="NCBIfam" id="TIGR00393">
    <property type="entry name" value="kpsF"/>
    <property type="match status" value="1"/>
</dbReference>
<dbReference type="InterPro" id="IPR050986">
    <property type="entry name" value="GutQ/KpsF_isomerases"/>
</dbReference>
<dbReference type="InterPro" id="IPR000644">
    <property type="entry name" value="CBS_dom"/>
</dbReference>
<feature type="domain" description="SIS" evidence="9">
    <location>
        <begin position="40"/>
        <end position="183"/>
    </location>
</feature>
<dbReference type="AlphaFoldDB" id="B0SY15"/>
<dbReference type="PROSITE" id="PS51371">
    <property type="entry name" value="CBS"/>
    <property type="match status" value="1"/>
</dbReference>
<feature type="site" description="Catalytically relevant" evidence="6">
    <location>
        <position position="110"/>
    </location>
</feature>
<dbReference type="CDD" id="cd04604">
    <property type="entry name" value="CBS_pair_SIS_assoc"/>
    <property type="match status" value="1"/>
</dbReference>
<evidence type="ECO:0000259" key="9">
    <source>
        <dbReference type="PROSITE" id="PS51464"/>
    </source>
</evidence>
<dbReference type="PANTHER" id="PTHR42745:SF1">
    <property type="entry name" value="ARABINOSE 5-PHOSPHATE ISOMERASE KDSD"/>
    <property type="match status" value="1"/>
</dbReference>
<accession>B0SY15</accession>
<evidence type="ECO:0000256" key="2">
    <source>
        <dbReference type="ARBA" id="ARBA00022737"/>
    </source>
</evidence>
<dbReference type="GO" id="GO:0097367">
    <property type="term" value="F:carbohydrate derivative binding"/>
    <property type="evidence" value="ECO:0007669"/>
    <property type="project" value="InterPro"/>
</dbReference>
<sequence length="323" mass="33703">MTDDAASAFDAIAVGQRVLNAEAEALTQQSAALDESFVRAVEALFDAKGRVVCTGIGKSGHVARKIAATLASTGSPAMFVHAAEASHGDLGMIGQGDVVLALSKSGEARELSDSLAYAKRFSIPLIAITAVADSQLGRAADILLLLPDAPEATAEVNAPTTSTTLQMALGDALAVALLERRGFTASDFRVFHPGGKLGAMLRTVGDLMHGHDELPLIREAAAMSETLLVMSEKRFGAVGVVATDGTLSGLITDGDLRRHMDGLMTHTAGEVMTRAPLTIAPGALAAEALKLMNERRITVLFVVEQNRPVGILHVHDLLRAGVI</sequence>
<feature type="domain" description="CBS" evidence="8">
    <location>
        <begin position="272"/>
        <end position="323"/>
    </location>
</feature>
<dbReference type="GO" id="GO:1901135">
    <property type="term" value="P:carbohydrate derivative metabolic process"/>
    <property type="evidence" value="ECO:0007669"/>
    <property type="project" value="InterPro"/>
</dbReference>
<dbReference type="STRING" id="366602.Caul_1208"/>
<organism evidence="10">
    <name type="scientific">Caulobacter sp. (strain K31)</name>
    <dbReference type="NCBI Taxonomy" id="366602"/>
    <lineage>
        <taxon>Bacteria</taxon>
        <taxon>Pseudomonadati</taxon>
        <taxon>Pseudomonadota</taxon>
        <taxon>Alphaproteobacteria</taxon>
        <taxon>Caulobacterales</taxon>
        <taxon>Caulobacteraceae</taxon>
        <taxon>Caulobacter</taxon>
    </lineage>
</organism>
<evidence type="ECO:0000256" key="4">
    <source>
        <dbReference type="PIRNR" id="PIRNR004692"/>
    </source>
</evidence>
<dbReference type="CDD" id="cd05014">
    <property type="entry name" value="SIS_Kpsf"/>
    <property type="match status" value="1"/>
</dbReference>
<dbReference type="InterPro" id="IPR004800">
    <property type="entry name" value="KdsD/KpsF-type"/>
</dbReference>
<dbReference type="SMART" id="SM00116">
    <property type="entry name" value="CBS"/>
    <property type="match status" value="2"/>
</dbReference>
<dbReference type="InterPro" id="IPR035474">
    <property type="entry name" value="SIS_Kpsf"/>
</dbReference>
<evidence type="ECO:0000256" key="6">
    <source>
        <dbReference type="PIRSR" id="PIRSR004692-3"/>
    </source>
</evidence>
<dbReference type="KEGG" id="cak:Caul_1208"/>
<feature type="site" description="Catalytically relevant" evidence="6">
    <location>
        <position position="192"/>
    </location>
</feature>
<dbReference type="GO" id="GO:0046872">
    <property type="term" value="F:metal ion binding"/>
    <property type="evidence" value="ECO:0007669"/>
    <property type="project" value="UniProtKB-KW"/>
</dbReference>
<dbReference type="FunFam" id="3.40.50.10490:FF:000011">
    <property type="entry name" value="Arabinose 5-phosphate isomerase"/>
    <property type="match status" value="1"/>
</dbReference>
<feature type="binding site" evidence="5">
    <location>
        <position position="81"/>
    </location>
    <ligand>
        <name>Zn(2+)</name>
        <dbReference type="ChEBI" id="CHEBI:29105"/>
    </ligand>
</feature>
<dbReference type="InterPro" id="IPR001347">
    <property type="entry name" value="SIS_dom"/>
</dbReference>
<dbReference type="HOGENOM" id="CLU_040681_13_1_5"/>
<dbReference type="Gene3D" id="3.10.580.10">
    <property type="entry name" value="CBS-domain"/>
    <property type="match status" value="1"/>
</dbReference>
<feature type="site" description="Catalytically relevant" evidence="6">
    <location>
        <position position="151"/>
    </location>
</feature>
<dbReference type="PROSITE" id="PS51464">
    <property type="entry name" value="SIS"/>
    <property type="match status" value="1"/>
</dbReference>
<dbReference type="EMBL" id="CP000927">
    <property type="protein sequence ID" value="ABZ70338.1"/>
    <property type="molecule type" value="Genomic_DNA"/>
</dbReference>
<dbReference type="PIRSF" id="PIRSF004692">
    <property type="entry name" value="KdsD_KpsF"/>
    <property type="match status" value="1"/>
</dbReference>